<dbReference type="eggNOG" id="arCOG04721">
    <property type="taxonomic scope" value="Archaea"/>
</dbReference>
<dbReference type="Gene3D" id="3.40.630.30">
    <property type="match status" value="1"/>
</dbReference>
<dbReference type="EC" id="2.3.1.-" evidence="2"/>
<name>M1XN11_NATM8</name>
<protein>
    <submittedName>
        <fullName evidence="2">GNAT family acetyltransferase</fullName>
        <ecNumber evidence="2">2.3.1.-</ecNumber>
    </submittedName>
</protein>
<dbReference type="InterPro" id="IPR016181">
    <property type="entry name" value="Acyl_CoA_acyltransferase"/>
</dbReference>
<reference evidence="2 3" key="1">
    <citation type="journal article" date="2013" name="Genome Announc.">
        <title>Genome of the haloarchaeon Natronomonas moolapensis, a neutrophilic member of a previously haloalkaliphilic genus.</title>
        <authorList>
            <person name="Dyall-Smith M.L."/>
            <person name="Pfeiffer F."/>
            <person name="Oberwinkler T."/>
            <person name="Klee K."/>
            <person name="Rampp M."/>
            <person name="Palm P."/>
            <person name="Gross K."/>
            <person name="Schuster S.C."/>
            <person name="Oesterhelt D."/>
        </authorList>
    </citation>
    <scope>NUCLEOTIDE SEQUENCE [LARGE SCALE GENOMIC DNA]</scope>
    <source>
        <strain evidence="3">DSM 18674 / JCM 14361 / 8.8.11</strain>
    </source>
</reference>
<organism evidence="2 3">
    <name type="scientific">Natronomonas moolapensis (strain DSM 18674 / CECT 7526 / JCM 14361 / 8.8.11)</name>
    <dbReference type="NCBI Taxonomy" id="268739"/>
    <lineage>
        <taxon>Archaea</taxon>
        <taxon>Methanobacteriati</taxon>
        <taxon>Methanobacteriota</taxon>
        <taxon>Stenosarchaea group</taxon>
        <taxon>Halobacteria</taxon>
        <taxon>Halobacteriales</taxon>
        <taxon>Natronomonadaceae</taxon>
        <taxon>Natronomonas</taxon>
    </lineage>
</organism>
<evidence type="ECO:0000313" key="3">
    <source>
        <dbReference type="Proteomes" id="UP000011867"/>
    </source>
</evidence>
<dbReference type="HOGENOM" id="CLU_132452_0_0_2"/>
<dbReference type="EMBL" id="HF582854">
    <property type="protein sequence ID" value="CCQ35292.1"/>
    <property type="molecule type" value="Genomic_DNA"/>
</dbReference>
<dbReference type="STRING" id="268739.Nmlp_1081"/>
<dbReference type="Pfam" id="PF13508">
    <property type="entry name" value="Acetyltransf_7"/>
    <property type="match status" value="1"/>
</dbReference>
<feature type="domain" description="N-acetyltransferase" evidence="1">
    <location>
        <begin position="5"/>
        <end position="133"/>
    </location>
</feature>
<sequence>MSRAVAVRPATPDEYVTARSILEGALLTVERGRLARSSTLVAVAGDRIVGALVLDGCEVDAVAVRPGRRGQGVGTALVEAAVDRRPSLSAGFDPSVRAFYTALGFDVRCSDGRCRGRRSGQARSDGGRGGGDI</sequence>
<evidence type="ECO:0000259" key="1">
    <source>
        <dbReference type="PROSITE" id="PS51186"/>
    </source>
</evidence>
<evidence type="ECO:0000313" key="2">
    <source>
        <dbReference type="EMBL" id="CCQ35292.1"/>
    </source>
</evidence>
<dbReference type="CDD" id="cd04301">
    <property type="entry name" value="NAT_SF"/>
    <property type="match status" value="1"/>
</dbReference>
<dbReference type="Proteomes" id="UP000011867">
    <property type="component" value="Chromosome"/>
</dbReference>
<accession>M1XN11</accession>
<keyword evidence="2" id="KW-0012">Acyltransferase</keyword>
<dbReference type="RefSeq" id="WP_015408142.1">
    <property type="nucleotide sequence ID" value="NC_020388.1"/>
</dbReference>
<keyword evidence="3" id="KW-1185">Reference proteome</keyword>
<gene>
    <name evidence="2" type="ordered locus">Nmlp_1081</name>
</gene>
<dbReference type="GO" id="GO:0016747">
    <property type="term" value="F:acyltransferase activity, transferring groups other than amino-acyl groups"/>
    <property type="evidence" value="ECO:0007669"/>
    <property type="project" value="InterPro"/>
</dbReference>
<dbReference type="PROSITE" id="PS51186">
    <property type="entry name" value="GNAT"/>
    <property type="match status" value="1"/>
</dbReference>
<dbReference type="InterPro" id="IPR000182">
    <property type="entry name" value="GNAT_dom"/>
</dbReference>
<dbReference type="AlphaFoldDB" id="M1XN11"/>
<dbReference type="OrthoDB" id="194677at2157"/>
<keyword evidence="2" id="KW-0808">Transferase</keyword>
<dbReference type="SUPFAM" id="SSF55729">
    <property type="entry name" value="Acyl-CoA N-acyltransferases (Nat)"/>
    <property type="match status" value="1"/>
</dbReference>
<proteinExistence type="predicted"/>
<dbReference type="KEGG" id="nmo:Nmlp_1081"/>
<dbReference type="GeneID" id="14650514"/>